<dbReference type="InterPro" id="IPR011008">
    <property type="entry name" value="Dimeric_a/b-barrel"/>
</dbReference>
<keyword evidence="2" id="KW-1133">Transmembrane helix</keyword>
<dbReference type="Proteomes" id="UP000707356">
    <property type="component" value="Unassembled WGS sequence"/>
</dbReference>
<dbReference type="EMBL" id="JAHHHV010000090">
    <property type="protein sequence ID" value="MBW4468489.1"/>
    <property type="molecule type" value="Genomic_DNA"/>
</dbReference>
<dbReference type="InterPro" id="IPR007138">
    <property type="entry name" value="ABM_dom"/>
</dbReference>
<proteinExistence type="predicted"/>
<feature type="region of interest" description="Disordered" evidence="1">
    <location>
        <begin position="1"/>
        <end position="21"/>
    </location>
</feature>
<dbReference type="InterPro" id="IPR038762">
    <property type="entry name" value="ABM_predict"/>
</dbReference>
<evidence type="ECO:0000313" key="4">
    <source>
        <dbReference type="EMBL" id="MBW4468489.1"/>
    </source>
</evidence>
<dbReference type="PANTHER" id="PTHR40057">
    <property type="entry name" value="SLR1162 PROTEIN"/>
    <property type="match status" value="1"/>
</dbReference>
<evidence type="ECO:0000256" key="2">
    <source>
        <dbReference type="SAM" id="Phobius"/>
    </source>
</evidence>
<keyword evidence="2" id="KW-0812">Transmembrane</keyword>
<dbReference type="GO" id="GO:0004497">
    <property type="term" value="F:monooxygenase activity"/>
    <property type="evidence" value="ECO:0007669"/>
    <property type="project" value="UniProtKB-KW"/>
</dbReference>
<keyword evidence="4" id="KW-0560">Oxidoreductase</keyword>
<evidence type="ECO:0000313" key="5">
    <source>
        <dbReference type="Proteomes" id="UP000707356"/>
    </source>
</evidence>
<evidence type="ECO:0000259" key="3">
    <source>
        <dbReference type="Pfam" id="PF03992"/>
    </source>
</evidence>
<keyword evidence="4" id="KW-0503">Monooxygenase</keyword>
<evidence type="ECO:0000256" key="1">
    <source>
        <dbReference type="SAM" id="MobiDB-lite"/>
    </source>
</evidence>
<feature type="domain" description="ABM" evidence="3">
    <location>
        <begin position="26"/>
        <end position="89"/>
    </location>
</feature>
<feature type="compositionally biased region" description="Low complexity" evidence="1">
    <location>
        <begin position="1"/>
        <end position="20"/>
    </location>
</feature>
<dbReference type="Pfam" id="PF03992">
    <property type="entry name" value="ABM"/>
    <property type="match status" value="1"/>
</dbReference>
<comment type="caution">
    <text evidence="4">The sequence shown here is derived from an EMBL/GenBank/DDBJ whole genome shotgun (WGS) entry which is preliminary data.</text>
</comment>
<feature type="transmembrane region" description="Helical" evidence="2">
    <location>
        <begin position="162"/>
        <end position="181"/>
    </location>
</feature>
<sequence length="197" mass="22090">MNQPSDPSSAPSGAPSGNQPVTVDVIQRVKAGCEAEFEQVLGELIQAAEAFDGHLGVNIFRPSGQSHEYRVLFKFDRLSHLRQWEASPIRHRLLKRARRLTLDTGQFQILTGLETWFTLPAQGAITPPPRYKMLLLSLMVIFPLSNLLNLGLQPPLRALPPLLQSLLISVLMLLLTTYVVMPRVTRLFAGWLYPKQN</sequence>
<reference evidence="4" key="1">
    <citation type="submission" date="2021-05" db="EMBL/GenBank/DDBJ databases">
        <authorList>
            <person name="Pietrasiak N."/>
            <person name="Ward R."/>
            <person name="Stajich J.E."/>
            <person name="Kurbessoian T."/>
        </authorList>
    </citation>
    <scope>NUCLEOTIDE SEQUENCE</scope>
    <source>
        <strain evidence="4">GSE-TBD4-15B</strain>
    </source>
</reference>
<reference evidence="4" key="2">
    <citation type="journal article" date="2022" name="Microbiol. Resour. Announc.">
        <title>Metagenome Sequencing to Explore Phylogenomics of Terrestrial Cyanobacteria.</title>
        <authorList>
            <person name="Ward R.D."/>
            <person name="Stajich J.E."/>
            <person name="Johansen J.R."/>
            <person name="Huntemann M."/>
            <person name="Clum A."/>
            <person name="Foster B."/>
            <person name="Foster B."/>
            <person name="Roux S."/>
            <person name="Palaniappan K."/>
            <person name="Varghese N."/>
            <person name="Mukherjee S."/>
            <person name="Reddy T.B.K."/>
            <person name="Daum C."/>
            <person name="Copeland A."/>
            <person name="Chen I.A."/>
            <person name="Ivanova N.N."/>
            <person name="Kyrpides N.C."/>
            <person name="Shapiro N."/>
            <person name="Eloe-Fadrosh E.A."/>
            <person name="Pietrasiak N."/>
        </authorList>
    </citation>
    <scope>NUCLEOTIDE SEQUENCE</scope>
    <source>
        <strain evidence="4">GSE-TBD4-15B</strain>
    </source>
</reference>
<name>A0A951PH31_9CYAN</name>
<gene>
    <name evidence="4" type="ORF">KME07_23940</name>
</gene>
<feature type="transmembrane region" description="Helical" evidence="2">
    <location>
        <begin position="133"/>
        <end position="150"/>
    </location>
</feature>
<organism evidence="4 5">
    <name type="scientific">Pegethrix bostrychoides GSE-TBD4-15B</name>
    <dbReference type="NCBI Taxonomy" id="2839662"/>
    <lineage>
        <taxon>Bacteria</taxon>
        <taxon>Bacillati</taxon>
        <taxon>Cyanobacteriota</taxon>
        <taxon>Cyanophyceae</taxon>
        <taxon>Oculatellales</taxon>
        <taxon>Oculatellaceae</taxon>
        <taxon>Pegethrix</taxon>
    </lineage>
</organism>
<dbReference type="SUPFAM" id="SSF54909">
    <property type="entry name" value="Dimeric alpha+beta barrel"/>
    <property type="match status" value="1"/>
</dbReference>
<dbReference type="PANTHER" id="PTHR40057:SF1">
    <property type="entry name" value="SLR1162 PROTEIN"/>
    <property type="match status" value="1"/>
</dbReference>
<accession>A0A951PH31</accession>
<keyword evidence="2" id="KW-0472">Membrane</keyword>
<protein>
    <submittedName>
        <fullName evidence="4">Antibiotic biosynthesis monooxygenase</fullName>
    </submittedName>
</protein>
<dbReference type="AlphaFoldDB" id="A0A951PH31"/>
<dbReference type="Gene3D" id="3.30.70.100">
    <property type="match status" value="1"/>
</dbReference>